<keyword evidence="2" id="KW-1185">Reference proteome</keyword>
<evidence type="ECO:0000313" key="2">
    <source>
        <dbReference type="Proteomes" id="UP000298327"/>
    </source>
</evidence>
<dbReference type="EMBL" id="SEOQ01000856">
    <property type="protein sequence ID" value="TFY56106.1"/>
    <property type="molecule type" value="Genomic_DNA"/>
</dbReference>
<evidence type="ECO:0000313" key="1">
    <source>
        <dbReference type="EMBL" id="TFY56106.1"/>
    </source>
</evidence>
<sequence>MLMRTYNLSLRVRIQEEESETPASAEQQELSHDVLALFLPCHGFACLSPHRSRVAVLPFYTPSLQGPFIAPKDDGPAAPEYTSEGQGGLPSDCQIAYELRSPVAKTDFCERGGAFARAIVRKLTEHFFHEATICTYKKTQLRYPSGVIARLLTRDRAGDSKLCGLRRSIDESRVGLRLGTARRDESCALLQVYTASLRTAASSPAWQAPGSIIVRASCHAIPHHLRTEGAPTEWKPVAQRTRVVLVPNALSLRPRSAFTVNLAFCIPMDFKSPFPTMSMIEEVDDPE</sequence>
<reference evidence="1 2" key="1">
    <citation type="submission" date="2019-02" db="EMBL/GenBank/DDBJ databases">
        <title>Genome sequencing of the rare red list fungi Dentipellis fragilis.</title>
        <authorList>
            <person name="Buettner E."/>
            <person name="Kellner H."/>
        </authorList>
    </citation>
    <scope>NUCLEOTIDE SEQUENCE [LARGE SCALE GENOMIC DNA]</scope>
    <source>
        <strain evidence="1 2">DSM 105465</strain>
    </source>
</reference>
<accession>A0A4Y9Y0Z7</accession>
<dbReference type="AlphaFoldDB" id="A0A4Y9Y0Z7"/>
<organism evidence="1 2">
    <name type="scientific">Dentipellis fragilis</name>
    <dbReference type="NCBI Taxonomy" id="205917"/>
    <lineage>
        <taxon>Eukaryota</taxon>
        <taxon>Fungi</taxon>
        <taxon>Dikarya</taxon>
        <taxon>Basidiomycota</taxon>
        <taxon>Agaricomycotina</taxon>
        <taxon>Agaricomycetes</taxon>
        <taxon>Russulales</taxon>
        <taxon>Hericiaceae</taxon>
        <taxon>Dentipellis</taxon>
    </lineage>
</organism>
<gene>
    <name evidence="1" type="ORF">EVG20_g9054</name>
</gene>
<feature type="non-terminal residue" evidence="1">
    <location>
        <position position="287"/>
    </location>
</feature>
<protein>
    <submittedName>
        <fullName evidence="1">Uncharacterized protein</fullName>
    </submittedName>
</protein>
<dbReference type="Proteomes" id="UP000298327">
    <property type="component" value="Unassembled WGS sequence"/>
</dbReference>
<proteinExistence type="predicted"/>
<comment type="caution">
    <text evidence="1">The sequence shown here is derived from an EMBL/GenBank/DDBJ whole genome shotgun (WGS) entry which is preliminary data.</text>
</comment>
<name>A0A4Y9Y0Z7_9AGAM</name>